<dbReference type="InterPro" id="IPR001810">
    <property type="entry name" value="F-box_dom"/>
</dbReference>
<dbReference type="CDD" id="cd22162">
    <property type="entry name" value="F-box_AtSKIP3-like"/>
    <property type="match status" value="2"/>
</dbReference>
<dbReference type="Proteomes" id="UP000032180">
    <property type="component" value="Chromosome 2"/>
</dbReference>
<dbReference type="SMART" id="SM00256">
    <property type="entry name" value="FBOX"/>
    <property type="match status" value="2"/>
</dbReference>
<dbReference type="HOGENOM" id="CLU_269847_0_0_1"/>
<dbReference type="SUPFAM" id="SSF81383">
    <property type="entry name" value="F-box domain"/>
    <property type="match status" value="2"/>
</dbReference>
<dbReference type="Pfam" id="PF12937">
    <property type="entry name" value="F-box-like"/>
    <property type="match status" value="1"/>
</dbReference>
<organism evidence="3 4">
    <name type="scientific">Leersia perrieri</name>
    <dbReference type="NCBI Taxonomy" id="77586"/>
    <lineage>
        <taxon>Eukaryota</taxon>
        <taxon>Viridiplantae</taxon>
        <taxon>Streptophyta</taxon>
        <taxon>Embryophyta</taxon>
        <taxon>Tracheophyta</taxon>
        <taxon>Spermatophyta</taxon>
        <taxon>Magnoliopsida</taxon>
        <taxon>Liliopsida</taxon>
        <taxon>Poales</taxon>
        <taxon>Poaceae</taxon>
        <taxon>BOP clade</taxon>
        <taxon>Oryzoideae</taxon>
        <taxon>Oryzeae</taxon>
        <taxon>Oryzinae</taxon>
        <taxon>Leersia</taxon>
    </lineage>
</organism>
<dbReference type="PANTHER" id="PTHR32278">
    <property type="entry name" value="F-BOX DOMAIN-CONTAINING PROTEIN"/>
    <property type="match status" value="1"/>
</dbReference>
<proteinExistence type="predicted"/>
<feature type="compositionally biased region" description="Polar residues" evidence="1">
    <location>
        <begin position="194"/>
        <end position="206"/>
    </location>
</feature>
<dbReference type="Pfam" id="PF14299">
    <property type="entry name" value="PP2"/>
    <property type="match status" value="5"/>
</dbReference>
<dbReference type="eggNOG" id="ENOG502QRA4">
    <property type="taxonomic scope" value="Eukaryota"/>
</dbReference>
<dbReference type="Gene3D" id="1.20.1280.50">
    <property type="match status" value="1"/>
</dbReference>
<feature type="domain" description="F-box" evidence="2">
    <location>
        <begin position="239"/>
        <end position="285"/>
    </location>
</feature>
<dbReference type="InterPro" id="IPR036047">
    <property type="entry name" value="F-box-like_dom_sf"/>
</dbReference>
<dbReference type="InterPro" id="IPR025886">
    <property type="entry name" value="PP2-like"/>
</dbReference>
<evidence type="ECO:0000259" key="2">
    <source>
        <dbReference type="PROSITE" id="PS50181"/>
    </source>
</evidence>
<feature type="region of interest" description="Disordered" evidence="1">
    <location>
        <begin position="191"/>
        <end position="233"/>
    </location>
</feature>
<dbReference type="Gramene" id="LPERR02G30420.2">
    <property type="protein sequence ID" value="LPERR02G30420.2"/>
    <property type="gene ID" value="LPERR02G30420"/>
</dbReference>
<evidence type="ECO:0000313" key="4">
    <source>
        <dbReference type="Proteomes" id="UP000032180"/>
    </source>
</evidence>
<dbReference type="PROSITE" id="PS50181">
    <property type="entry name" value="FBOX"/>
    <property type="match status" value="1"/>
</dbReference>
<accession>A0A0D9VMI2</accession>
<dbReference type="EnsemblPlants" id="LPERR02G30420.2">
    <property type="protein sequence ID" value="LPERR02G30420.2"/>
    <property type="gene ID" value="LPERR02G30420"/>
</dbReference>
<keyword evidence="4" id="KW-1185">Reference proteome</keyword>
<reference evidence="3 4" key="1">
    <citation type="submission" date="2012-08" db="EMBL/GenBank/DDBJ databases">
        <title>Oryza genome evolution.</title>
        <authorList>
            <person name="Wing R.A."/>
        </authorList>
    </citation>
    <scope>NUCLEOTIDE SEQUENCE</scope>
</reference>
<name>A0A0D9VMI2_9ORYZ</name>
<dbReference type="PANTHER" id="PTHR32278:SF142">
    <property type="entry name" value="OS02G0812600 PROTEIN"/>
    <property type="match status" value="1"/>
</dbReference>
<reference evidence="4" key="2">
    <citation type="submission" date="2013-12" db="EMBL/GenBank/DDBJ databases">
        <authorList>
            <person name="Yu Y."/>
            <person name="Lee S."/>
            <person name="de Baynast K."/>
            <person name="Wissotski M."/>
            <person name="Liu L."/>
            <person name="Talag J."/>
            <person name="Goicoechea J."/>
            <person name="Angelova A."/>
            <person name="Jetty R."/>
            <person name="Kudrna D."/>
            <person name="Golser W."/>
            <person name="Rivera L."/>
            <person name="Zhang J."/>
            <person name="Wing R."/>
        </authorList>
    </citation>
    <scope>NUCLEOTIDE SEQUENCE</scope>
</reference>
<dbReference type="AlphaFoldDB" id="A0A0D9VMI2"/>
<protein>
    <recommendedName>
        <fullName evidence="2">F-box domain-containing protein</fullName>
    </recommendedName>
</protein>
<dbReference type="STRING" id="77586.A0A0D9VMI2"/>
<reference evidence="3" key="3">
    <citation type="submission" date="2015-04" db="UniProtKB">
        <authorList>
            <consortium name="EnsemblPlants"/>
        </authorList>
    </citation>
    <scope>IDENTIFICATION</scope>
</reference>
<evidence type="ECO:0000313" key="3">
    <source>
        <dbReference type="EnsemblPlants" id="LPERR02G30420.2"/>
    </source>
</evidence>
<evidence type="ECO:0000256" key="1">
    <source>
        <dbReference type="SAM" id="MobiDB-lite"/>
    </source>
</evidence>
<sequence length="1237" mass="138277">MHEDDPAACEIARLPSELLAEVLALTSPRDACRAAADSDAVWSRFLGDFCLVTDKFSEVVELLHGDRVDICGKIPCKMHSGSSDYAAYLVFVIHMGWLWSEGMHQSASVGGRRSTRQVCLDISNYKDEVEVPQDGSVFLPQERADGWMELELGEFYNEECSNEDFVVELKGRGLLPTRGLVVQGIEIRPKKSGRSTISPPSINSHHQITRARGGASNRSKEESSIHPSMADAEEDHPAACEIARLPTELLVEVLALTTPRDACRAAAVCREFRAAAESDAFWSRFLPLYIPLLADGELSPVLPPPPSAKGLFLRLSAAPLLFRDELMSMWLDRESGDKCYMLSARALHISWGDTPQYWEWIPLADSRFKEGARLRTVCWLEIHGKIPSKMLSLNTIYAAYLVYKLDDKSSRLDYPFQEATVSIGGSKTIHHVGIAERRLKTRYPAVVVLARDVEHPQKRDDSWIELKLGELYNEEGDDGEVCISLMETKGGNWKSGLVVQGIEIRPKKTPPLRSLPVYPRLTTSRSCKEEMFLTDGLTSMWLDKETGFKCYMLSARALQIENYVANWRWISLTGGSRFSEVVELVQGYRVEICCKIPCKMLSGNSNYAAHIVFVVAEDSYELVSVWDATVSVGGRQSTRLVRLDTYNYKGEIEVPQDGSAFVPRERTDGWLELELGEFYNKEGNYEDESLEAELVFFERASRLGLRNGANDDLAEPSSIRNHVLALTTPRDACRTAAVCREFLASADSDAVWSRFLPGGDFPLLADGELEPSLSLPPPSTKGLFLRLSAAPLLLPDELKVRSLLAPHPQTLAMCFWLLLVLYRFSNRIGLLLLLLLLCCCAGERAQVLHALGQGATNLLGRYAAVLGMDSYRRFKEIHAKIPSKMLSLNTNYAAYLVYKLADGSRGLDFPFQEASVSIGGSKTICQVGIAERRLKTRYPTAVVLARDVEHPQKRDDSWIELKLGELYNEEGDDGEVCISLMETKGGNWKSGLVVQGIEIRPKKTPPFRSLPCSHEKPAYPRLTTSRSCMEEMFLPDGLMSMWLDKETGFKCYMLSARALNIEDYPANWCWISLTGGCRFSKVVELSDGWMLDIHAKIPCKMLSGNSNYAVYIVFVVAEDSYGLDAILDASVSVGKNQFSTHQVCLDSSSCLGEDDYYYYDKIEVPQDGSVLLPQERADCWMELELGEFYNDEGDNWGEVCLSLVEPKEGRWLGKGGLVVQGIEIRPKNSGPILRERE</sequence>